<organism evidence="7 8">
    <name type="scientific">Microcella putealis</name>
    <dbReference type="NCBI Taxonomy" id="337005"/>
    <lineage>
        <taxon>Bacteria</taxon>
        <taxon>Bacillati</taxon>
        <taxon>Actinomycetota</taxon>
        <taxon>Actinomycetes</taxon>
        <taxon>Micrococcales</taxon>
        <taxon>Microbacteriaceae</taxon>
        <taxon>Microcella</taxon>
    </lineage>
</organism>
<dbReference type="InterPro" id="IPR002129">
    <property type="entry name" value="PyrdxlP-dep_de-COase"/>
</dbReference>
<dbReference type="InterPro" id="IPR015424">
    <property type="entry name" value="PyrdxlP-dep_Trfase"/>
</dbReference>
<dbReference type="EMBL" id="SGWW01000005">
    <property type="protein sequence ID" value="RZS54364.1"/>
    <property type="molecule type" value="Genomic_DNA"/>
</dbReference>
<dbReference type="InterPro" id="IPR015422">
    <property type="entry name" value="PyrdxlP-dep_Trfase_small"/>
</dbReference>
<dbReference type="InterPro" id="IPR015421">
    <property type="entry name" value="PyrdxlP-dep_Trfase_major"/>
</dbReference>
<comment type="caution">
    <text evidence="7">The sequence shown here is derived from an EMBL/GenBank/DDBJ whole genome shotgun (WGS) entry which is preliminary data.</text>
</comment>
<dbReference type="SUPFAM" id="SSF53383">
    <property type="entry name" value="PLP-dependent transferases"/>
    <property type="match status" value="1"/>
</dbReference>
<proteinExistence type="inferred from homology"/>
<evidence type="ECO:0000256" key="4">
    <source>
        <dbReference type="ARBA" id="ARBA00038302"/>
    </source>
</evidence>
<keyword evidence="2 5" id="KW-0663">Pyridoxal phosphate</keyword>
<protein>
    <submittedName>
        <fullName evidence="7">Glutamate/tyrosine decarboxylase-like PLP-dependent enzyme</fullName>
    </submittedName>
</protein>
<evidence type="ECO:0000256" key="6">
    <source>
        <dbReference type="RuleBase" id="RU000382"/>
    </source>
</evidence>
<evidence type="ECO:0000256" key="1">
    <source>
        <dbReference type="ARBA" id="ARBA00001933"/>
    </source>
</evidence>
<keyword evidence="8" id="KW-1185">Reference proteome</keyword>
<evidence type="ECO:0000313" key="7">
    <source>
        <dbReference type="EMBL" id="RZS54364.1"/>
    </source>
</evidence>
<dbReference type="Gene3D" id="3.40.640.10">
    <property type="entry name" value="Type I PLP-dependent aspartate aminotransferase-like (Major domain)"/>
    <property type="match status" value="1"/>
</dbReference>
<accession>A0A4Q7LJ92</accession>
<dbReference type="OrthoDB" id="3401800at2"/>
<gene>
    <name evidence="7" type="ORF">EV141_2361</name>
</gene>
<dbReference type="GO" id="GO:0019752">
    <property type="term" value="P:carboxylic acid metabolic process"/>
    <property type="evidence" value="ECO:0007669"/>
    <property type="project" value="InterPro"/>
</dbReference>
<dbReference type="Gene3D" id="3.90.1150.10">
    <property type="entry name" value="Aspartate Aminotransferase, domain 1"/>
    <property type="match status" value="1"/>
</dbReference>
<dbReference type="PANTHER" id="PTHR42735:SF6">
    <property type="entry name" value="SPHINGOSINE-1-PHOSPHATE LYASE 1"/>
    <property type="match status" value="1"/>
</dbReference>
<evidence type="ECO:0000313" key="8">
    <source>
        <dbReference type="Proteomes" id="UP000293519"/>
    </source>
</evidence>
<dbReference type="GO" id="GO:0004058">
    <property type="term" value="F:aromatic-L-amino-acid decarboxylase activity"/>
    <property type="evidence" value="ECO:0007669"/>
    <property type="project" value="UniProtKB-ARBA"/>
</dbReference>
<feature type="modified residue" description="N6-(pyridoxal phosphate)lysine" evidence="5">
    <location>
        <position position="236"/>
    </location>
</feature>
<evidence type="ECO:0000256" key="2">
    <source>
        <dbReference type="ARBA" id="ARBA00022898"/>
    </source>
</evidence>
<comment type="cofactor">
    <cofactor evidence="1 5 6">
        <name>pyridoxal 5'-phosphate</name>
        <dbReference type="ChEBI" id="CHEBI:597326"/>
    </cofactor>
</comment>
<keyword evidence="3 6" id="KW-0456">Lyase</keyword>
<dbReference type="GO" id="GO:0030170">
    <property type="term" value="F:pyridoxal phosphate binding"/>
    <property type="evidence" value="ECO:0007669"/>
    <property type="project" value="InterPro"/>
</dbReference>
<comment type="similarity">
    <text evidence="4">Belongs to the group II decarboxylase family. Sphingosine-1-phosphate lyase subfamily.</text>
</comment>
<dbReference type="PANTHER" id="PTHR42735">
    <property type="match status" value="1"/>
</dbReference>
<dbReference type="RefSeq" id="WP_130486142.1">
    <property type="nucleotide sequence ID" value="NZ_SGWW01000005.1"/>
</dbReference>
<evidence type="ECO:0000256" key="5">
    <source>
        <dbReference type="PIRSR" id="PIRSR602129-50"/>
    </source>
</evidence>
<dbReference type="Proteomes" id="UP000293519">
    <property type="component" value="Unassembled WGS sequence"/>
</dbReference>
<name>A0A4Q7LJ92_9MICO</name>
<dbReference type="AlphaFoldDB" id="A0A4Q7LJ92"/>
<sequence>MSNADEILAELRALTRDDAATHGGRVLSYVYDSGTEGLGQLAHDAAGILQWVNALDPTTFPSVAHLERELIAFARPLFGAGDGEQSDIVGSVTSGGTESCLLAVRTARDTWRARGGDGRARLLAPVTVHAAFHKAAHLFDLALDLVPVDAETGAVDPEAIIRRLGPDVALVVLSAPSYPFAGLDPIGAVAPRAADAGVAVHVDACIGGFALPWWPGVPAWDFRVPGVTSLSADLHKYGFAPKGASILLHRGRERHAAQYFATTRWPGYPVVNATLLGSKPAGPLAAAWAITRMLGVDGYRSLVERTRAATDALIATAHDIDGMRVVGSPVGPLFAVAADESVAPDRRVDPHHLADAVRGRGFVLQQQPGLAQPDGTRLPRTTHLTITPVTADRLDELTAALHAAADEVRGVPPVDAAPLAAGLASAASPAEALAALGVTAGGLTAAQAPLTALIETLPHETAEGMLVTLLASMVDPEATRA</sequence>
<reference evidence="7 8" key="1">
    <citation type="journal article" date="2015" name="Stand. Genomic Sci.">
        <title>Genomic Encyclopedia of Bacterial and Archaeal Type Strains, Phase III: the genomes of soil and plant-associated and newly described type strains.</title>
        <authorList>
            <person name="Whitman W.B."/>
            <person name="Woyke T."/>
            <person name="Klenk H.P."/>
            <person name="Zhou Y."/>
            <person name="Lilburn T.G."/>
            <person name="Beck B.J."/>
            <person name="De Vos P."/>
            <person name="Vandamme P."/>
            <person name="Eisen J.A."/>
            <person name="Garrity G."/>
            <person name="Hugenholtz P."/>
            <person name="Kyrpides N.C."/>
        </authorList>
    </citation>
    <scope>NUCLEOTIDE SEQUENCE [LARGE SCALE GENOMIC DNA]</scope>
    <source>
        <strain evidence="7 8">CV2</strain>
    </source>
</reference>
<dbReference type="InterPro" id="IPR050477">
    <property type="entry name" value="GrpII_AminoAcid_Decarb"/>
</dbReference>
<dbReference type="Pfam" id="PF00282">
    <property type="entry name" value="Pyridoxal_deC"/>
    <property type="match status" value="1"/>
</dbReference>
<evidence type="ECO:0000256" key="3">
    <source>
        <dbReference type="ARBA" id="ARBA00023239"/>
    </source>
</evidence>